<proteinExistence type="inferred from homology"/>
<dbReference type="Pfam" id="PF02367">
    <property type="entry name" value="TsaE"/>
    <property type="match status" value="1"/>
</dbReference>
<evidence type="ECO:0000256" key="9">
    <source>
        <dbReference type="ARBA" id="ARBA00022842"/>
    </source>
</evidence>
<keyword evidence="12" id="KW-1185">Reference proteome</keyword>
<keyword evidence="4" id="KW-0963">Cytoplasm</keyword>
<dbReference type="Gene3D" id="3.40.50.300">
    <property type="entry name" value="P-loop containing nucleotide triphosphate hydrolases"/>
    <property type="match status" value="1"/>
</dbReference>
<dbReference type="Proteomes" id="UP000680365">
    <property type="component" value="Unassembled WGS sequence"/>
</dbReference>
<evidence type="ECO:0000313" key="11">
    <source>
        <dbReference type="EMBL" id="MBS8122206.1"/>
    </source>
</evidence>
<dbReference type="InterPro" id="IPR003442">
    <property type="entry name" value="T6A_TsaE"/>
</dbReference>
<sequence>MIIKSSEDMQIFAEKIAQKGYKKILLNGELGVGKTNFVKGFAKGIGISENIIQSPTYTYINEYKKLLHIDMYRLESIEQIYEMGIFDKIDEYEYICIEWPKFIKEYISKEYLNIYIEKLSKDERELIY</sequence>
<evidence type="ECO:0000256" key="8">
    <source>
        <dbReference type="ARBA" id="ARBA00022840"/>
    </source>
</evidence>
<keyword evidence="8" id="KW-0067">ATP-binding</keyword>
<evidence type="ECO:0000256" key="3">
    <source>
        <dbReference type="ARBA" id="ARBA00019010"/>
    </source>
</evidence>
<keyword evidence="11" id="KW-0378">Hydrolase</keyword>
<dbReference type="InterPro" id="IPR027417">
    <property type="entry name" value="P-loop_NTPase"/>
</dbReference>
<keyword evidence="7" id="KW-0547">Nucleotide-binding</keyword>
<dbReference type="SUPFAM" id="SSF52540">
    <property type="entry name" value="P-loop containing nucleoside triphosphate hydrolases"/>
    <property type="match status" value="1"/>
</dbReference>
<dbReference type="PANTHER" id="PTHR33540:SF2">
    <property type="entry name" value="TRNA THREONYLCARBAMOYLADENOSINE BIOSYNTHESIS PROTEIN TSAE"/>
    <property type="match status" value="1"/>
</dbReference>
<evidence type="ECO:0000256" key="6">
    <source>
        <dbReference type="ARBA" id="ARBA00022723"/>
    </source>
</evidence>
<dbReference type="RefSeq" id="WP_213349552.1">
    <property type="nucleotide sequence ID" value="NZ_JAEDAM010000055.1"/>
</dbReference>
<protein>
    <recommendedName>
        <fullName evidence="3">tRNA threonylcarbamoyladenosine biosynthesis protein TsaE</fullName>
    </recommendedName>
    <alternativeName>
        <fullName evidence="10">t(6)A37 threonylcarbamoyladenosine biosynthesis protein TsaE</fullName>
    </alternativeName>
</protein>
<comment type="caution">
    <text evidence="11">The sequence shown here is derived from an EMBL/GenBank/DDBJ whole genome shotgun (WGS) entry which is preliminary data.</text>
</comment>
<evidence type="ECO:0000313" key="12">
    <source>
        <dbReference type="Proteomes" id="UP000680365"/>
    </source>
</evidence>
<comment type="subcellular location">
    <subcellularLocation>
        <location evidence="1">Cytoplasm</location>
    </subcellularLocation>
</comment>
<name>A0ABS5QLX8_9BACT</name>
<dbReference type="EMBL" id="JAEDAM010000055">
    <property type="protein sequence ID" value="MBS8122206.1"/>
    <property type="molecule type" value="Genomic_DNA"/>
</dbReference>
<dbReference type="PANTHER" id="PTHR33540">
    <property type="entry name" value="TRNA THREONYLCARBAMOYLADENOSINE BIOSYNTHESIS PROTEIN TSAE"/>
    <property type="match status" value="1"/>
</dbReference>
<keyword evidence="6" id="KW-0479">Metal-binding</keyword>
<evidence type="ECO:0000256" key="7">
    <source>
        <dbReference type="ARBA" id="ARBA00022741"/>
    </source>
</evidence>
<keyword evidence="9" id="KW-0460">Magnesium</keyword>
<comment type="similarity">
    <text evidence="2">Belongs to the TsaE family.</text>
</comment>
<evidence type="ECO:0000256" key="4">
    <source>
        <dbReference type="ARBA" id="ARBA00022490"/>
    </source>
</evidence>
<organism evidence="11 12">
    <name type="scientific">Candidatus Vampirococcus lugosii</name>
    <dbReference type="NCBI Taxonomy" id="2789015"/>
    <lineage>
        <taxon>Bacteria</taxon>
        <taxon>Candidatus Absconditibacteriota</taxon>
        <taxon>Vampirococcus</taxon>
    </lineage>
</organism>
<keyword evidence="5" id="KW-0819">tRNA processing</keyword>
<accession>A0ABS5QLX8</accession>
<gene>
    <name evidence="11" type="ORF">VAMP_171n20</name>
</gene>
<dbReference type="GO" id="GO:0016787">
    <property type="term" value="F:hydrolase activity"/>
    <property type="evidence" value="ECO:0007669"/>
    <property type="project" value="UniProtKB-KW"/>
</dbReference>
<evidence type="ECO:0000256" key="5">
    <source>
        <dbReference type="ARBA" id="ARBA00022694"/>
    </source>
</evidence>
<dbReference type="NCBIfam" id="TIGR00150">
    <property type="entry name" value="T6A_YjeE"/>
    <property type="match status" value="1"/>
</dbReference>
<evidence type="ECO:0000256" key="1">
    <source>
        <dbReference type="ARBA" id="ARBA00004496"/>
    </source>
</evidence>
<evidence type="ECO:0000256" key="2">
    <source>
        <dbReference type="ARBA" id="ARBA00007599"/>
    </source>
</evidence>
<reference evidence="11 12" key="1">
    <citation type="journal article" date="2021" name="Nat. Commun.">
        <title>Reductive evolution and unique predatory mode in the CPR bacterium Vampirococcus lugosii.</title>
        <authorList>
            <person name="Moreira D."/>
            <person name="Zivanovic Y."/>
            <person name="Lopez-Archilla A.I."/>
            <person name="Iniesto M."/>
            <person name="Lopez-Garcia P."/>
        </authorList>
    </citation>
    <scope>NUCLEOTIDE SEQUENCE [LARGE SCALE GENOMIC DNA]</scope>
    <source>
        <strain evidence="11">Chiprana</strain>
    </source>
</reference>
<evidence type="ECO:0000256" key="10">
    <source>
        <dbReference type="ARBA" id="ARBA00032441"/>
    </source>
</evidence>